<protein>
    <submittedName>
        <fullName evidence="2">Uncharacterized protein</fullName>
    </submittedName>
</protein>
<proteinExistence type="predicted"/>
<name>A0AAV4WG82_9ARAC</name>
<reference evidence="2 3" key="1">
    <citation type="submission" date="2021-06" db="EMBL/GenBank/DDBJ databases">
        <title>Caerostris darwini draft genome.</title>
        <authorList>
            <person name="Kono N."/>
            <person name="Arakawa K."/>
        </authorList>
    </citation>
    <scope>NUCLEOTIDE SEQUENCE [LARGE SCALE GENOMIC DNA]</scope>
</reference>
<dbReference type="Proteomes" id="UP001054837">
    <property type="component" value="Unassembled WGS sequence"/>
</dbReference>
<sequence>MNPLAESRKPRELIVSESESSCPSSEDDDDFIVSDSEDEQRSKCVSDSENSSMCFVPSSIPGSPADRERTFRGIGGPPAVLRITPLQVRKSLFPPPDRTFAEALANSPLLTRRDTSSPSGEDSPVVKTFGRKARRNVIESDDED</sequence>
<dbReference type="AlphaFoldDB" id="A0AAV4WG82"/>
<feature type="region of interest" description="Disordered" evidence="1">
    <location>
        <begin position="103"/>
        <end position="144"/>
    </location>
</feature>
<gene>
    <name evidence="2" type="ORF">CDAR_71081</name>
</gene>
<keyword evidence="3" id="KW-1185">Reference proteome</keyword>
<evidence type="ECO:0000313" key="3">
    <source>
        <dbReference type="Proteomes" id="UP001054837"/>
    </source>
</evidence>
<feature type="compositionally biased region" description="Acidic residues" evidence="1">
    <location>
        <begin position="25"/>
        <end position="38"/>
    </location>
</feature>
<organism evidence="2 3">
    <name type="scientific">Caerostris darwini</name>
    <dbReference type="NCBI Taxonomy" id="1538125"/>
    <lineage>
        <taxon>Eukaryota</taxon>
        <taxon>Metazoa</taxon>
        <taxon>Ecdysozoa</taxon>
        <taxon>Arthropoda</taxon>
        <taxon>Chelicerata</taxon>
        <taxon>Arachnida</taxon>
        <taxon>Araneae</taxon>
        <taxon>Araneomorphae</taxon>
        <taxon>Entelegynae</taxon>
        <taxon>Araneoidea</taxon>
        <taxon>Araneidae</taxon>
        <taxon>Caerostris</taxon>
    </lineage>
</organism>
<accession>A0AAV4WG82</accession>
<feature type="region of interest" description="Disordered" evidence="1">
    <location>
        <begin position="1"/>
        <end position="76"/>
    </location>
</feature>
<evidence type="ECO:0000313" key="2">
    <source>
        <dbReference type="EMBL" id="GIY80986.1"/>
    </source>
</evidence>
<dbReference type="EMBL" id="BPLQ01014566">
    <property type="protein sequence ID" value="GIY80986.1"/>
    <property type="molecule type" value="Genomic_DNA"/>
</dbReference>
<comment type="caution">
    <text evidence="2">The sequence shown here is derived from an EMBL/GenBank/DDBJ whole genome shotgun (WGS) entry which is preliminary data.</text>
</comment>
<evidence type="ECO:0000256" key="1">
    <source>
        <dbReference type="SAM" id="MobiDB-lite"/>
    </source>
</evidence>
<feature type="compositionally biased region" description="Basic and acidic residues" evidence="1">
    <location>
        <begin position="1"/>
        <end position="14"/>
    </location>
</feature>